<dbReference type="Proteomes" id="UP000572540">
    <property type="component" value="Unassembled WGS sequence"/>
</dbReference>
<evidence type="ECO:0000313" key="2">
    <source>
        <dbReference type="EMBL" id="NYH13735.1"/>
    </source>
</evidence>
<gene>
    <name evidence="2" type="ORF">GGD41_000963</name>
</gene>
<name>A0A7Y9W3R3_9BURK</name>
<keyword evidence="1" id="KW-1133">Transmembrane helix</keyword>
<evidence type="ECO:0000313" key="3">
    <source>
        <dbReference type="Proteomes" id="UP000572540"/>
    </source>
</evidence>
<organism evidence="2 3">
    <name type="scientific">Paraburkholderia bryophila</name>
    <dbReference type="NCBI Taxonomy" id="420952"/>
    <lineage>
        <taxon>Bacteria</taxon>
        <taxon>Pseudomonadati</taxon>
        <taxon>Pseudomonadota</taxon>
        <taxon>Betaproteobacteria</taxon>
        <taxon>Burkholderiales</taxon>
        <taxon>Burkholderiaceae</taxon>
        <taxon>Paraburkholderia</taxon>
    </lineage>
</organism>
<reference evidence="2 3" key="1">
    <citation type="submission" date="2020-07" db="EMBL/GenBank/DDBJ databases">
        <title>Exploring microbial biodiversity for novel pathways involved in the catabolism of aromatic compounds derived from lignin.</title>
        <authorList>
            <person name="Elkins J."/>
        </authorList>
    </citation>
    <scope>NUCLEOTIDE SEQUENCE [LARGE SCALE GENOMIC DNA]</scope>
    <source>
        <strain evidence="2 3">H2C3B</strain>
    </source>
</reference>
<accession>A0A7Y9W3R3</accession>
<comment type="caution">
    <text evidence="2">The sequence shown here is derived from an EMBL/GenBank/DDBJ whole genome shotgun (WGS) entry which is preliminary data.</text>
</comment>
<keyword evidence="1" id="KW-0812">Transmembrane</keyword>
<proteinExistence type="predicted"/>
<dbReference type="AlphaFoldDB" id="A0A7Y9W3R3"/>
<keyword evidence="1" id="KW-0472">Membrane</keyword>
<protein>
    <submittedName>
        <fullName evidence="2">Uncharacterized protein</fullName>
    </submittedName>
</protein>
<feature type="transmembrane region" description="Helical" evidence="1">
    <location>
        <begin position="32"/>
        <end position="49"/>
    </location>
</feature>
<evidence type="ECO:0000256" key="1">
    <source>
        <dbReference type="SAM" id="Phobius"/>
    </source>
</evidence>
<dbReference type="EMBL" id="JACCAU010000001">
    <property type="protein sequence ID" value="NYH13735.1"/>
    <property type="molecule type" value="Genomic_DNA"/>
</dbReference>
<sequence>MTDVLCRADHRVLHCIKFDLFRVRTNPNAKKYRFAVSFLVVASAFEGYFSL</sequence>